<dbReference type="SMART" id="SM00858">
    <property type="entry name" value="SAF"/>
    <property type="match status" value="1"/>
</dbReference>
<feature type="domain" description="SAF" evidence="2">
    <location>
        <begin position="19"/>
        <end position="94"/>
    </location>
</feature>
<evidence type="ECO:0000313" key="3">
    <source>
        <dbReference type="EMBL" id="NYE03318.1"/>
    </source>
</evidence>
<protein>
    <submittedName>
        <fullName evidence="3">Altronate dehydratase small subunit</fullName>
        <ecNumber evidence="3">4.2.1.7</ecNumber>
    </submittedName>
</protein>
<sequence length="113" mass="12422">MAEQAFQKGLSCIVMHDQDNVATLLKDCKKDEVITYIRDGKAFQLTLIQDIPFGHKVSITVIRQNEEVIKYGEVIGAATIEIPAGTHVHVHNIEGIRGRGDIGRGGGKEFANH</sequence>
<dbReference type="Proteomes" id="UP000548423">
    <property type="component" value="Unassembled WGS sequence"/>
</dbReference>
<keyword evidence="1 3" id="KW-0456">Lyase</keyword>
<dbReference type="AlphaFoldDB" id="A0A852T6Z6"/>
<dbReference type="InterPro" id="IPR052172">
    <property type="entry name" value="UxaA_altronate/galactarate_dh"/>
</dbReference>
<dbReference type="InterPro" id="IPR013974">
    <property type="entry name" value="SAF"/>
</dbReference>
<dbReference type="InterPro" id="IPR044144">
    <property type="entry name" value="SAF_UxaA/GarD"/>
</dbReference>
<evidence type="ECO:0000259" key="2">
    <source>
        <dbReference type="SMART" id="SM00858"/>
    </source>
</evidence>
<dbReference type="Gene3D" id="2.30.130.110">
    <property type="match status" value="1"/>
</dbReference>
<dbReference type="EMBL" id="JACCBX010000001">
    <property type="protein sequence ID" value="NYE03318.1"/>
    <property type="molecule type" value="Genomic_DNA"/>
</dbReference>
<evidence type="ECO:0000313" key="4">
    <source>
        <dbReference type="Proteomes" id="UP000548423"/>
    </source>
</evidence>
<comment type="caution">
    <text evidence="3">The sequence shown here is derived from an EMBL/GenBank/DDBJ whole genome shotgun (WGS) entry which is preliminary data.</text>
</comment>
<evidence type="ECO:0000256" key="1">
    <source>
        <dbReference type="ARBA" id="ARBA00023239"/>
    </source>
</evidence>
<accession>A0A852T6Z6</accession>
<dbReference type="PANTHER" id="PTHR30536">
    <property type="entry name" value="ALTRONATE/GALACTARATE DEHYDRATASE"/>
    <property type="match status" value="1"/>
</dbReference>
<organism evidence="3 4">
    <name type="scientific">Neobacillus niacini</name>
    <dbReference type="NCBI Taxonomy" id="86668"/>
    <lineage>
        <taxon>Bacteria</taxon>
        <taxon>Bacillati</taxon>
        <taxon>Bacillota</taxon>
        <taxon>Bacilli</taxon>
        <taxon>Bacillales</taxon>
        <taxon>Bacillaceae</taxon>
        <taxon>Neobacillus</taxon>
    </lineage>
</organism>
<dbReference type="EC" id="4.2.1.7" evidence="3"/>
<dbReference type="PANTHER" id="PTHR30536:SF5">
    <property type="entry name" value="ALTRONATE DEHYDRATASE"/>
    <property type="match status" value="1"/>
</dbReference>
<proteinExistence type="predicted"/>
<name>A0A852T6Z6_9BACI</name>
<gene>
    <name evidence="3" type="ORF">F4694_000037</name>
</gene>
<dbReference type="GO" id="GO:0008789">
    <property type="term" value="F:altronate dehydratase activity"/>
    <property type="evidence" value="ECO:0007669"/>
    <property type="project" value="UniProtKB-EC"/>
</dbReference>
<dbReference type="Pfam" id="PF08666">
    <property type="entry name" value="SAF"/>
    <property type="match status" value="1"/>
</dbReference>
<reference evidence="4" key="1">
    <citation type="submission" date="2020-07" db="EMBL/GenBank/DDBJ databases">
        <authorList>
            <person name="Partida-Martinez L."/>
            <person name="Huntemann M."/>
            <person name="Clum A."/>
            <person name="Wang J."/>
            <person name="Palaniappan K."/>
            <person name="Ritter S."/>
            <person name="Chen I.-M."/>
            <person name="Stamatis D."/>
            <person name="Reddy T."/>
            <person name="O'Malley R."/>
            <person name="Daum C."/>
            <person name="Shapiro N."/>
            <person name="Ivanova N."/>
            <person name="Kyrpides N."/>
            <person name="Woyke T."/>
        </authorList>
    </citation>
    <scope>NUCLEOTIDE SEQUENCE [LARGE SCALE GENOMIC DNA]</scope>
    <source>
        <strain evidence="4">AT2.8</strain>
    </source>
</reference>
<reference evidence="4" key="2">
    <citation type="submission" date="2020-08" db="EMBL/GenBank/DDBJ databases">
        <title>The Agave Microbiome: Exploring the role of microbial communities in plant adaptations to desert environments.</title>
        <authorList>
            <person name="Partida-Martinez L.P."/>
        </authorList>
    </citation>
    <scope>NUCLEOTIDE SEQUENCE [LARGE SCALE GENOMIC DNA]</scope>
    <source>
        <strain evidence="4">AT2.8</strain>
    </source>
</reference>
<dbReference type="GO" id="GO:0019698">
    <property type="term" value="P:D-galacturonate catabolic process"/>
    <property type="evidence" value="ECO:0007669"/>
    <property type="project" value="TreeGrafter"/>
</dbReference>
<dbReference type="CDD" id="cd11613">
    <property type="entry name" value="SAF_AH_GD"/>
    <property type="match status" value="1"/>
</dbReference>